<keyword evidence="3" id="KW-0804">Transcription</keyword>
<dbReference type="SUPFAM" id="SSF46785">
    <property type="entry name" value="Winged helix' DNA-binding domain"/>
    <property type="match status" value="1"/>
</dbReference>
<dbReference type="Gene3D" id="1.10.10.10">
    <property type="entry name" value="Winged helix-like DNA-binding domain superfamily/Winged helix DNA-binding domain"/>
    <property type="match status" value="1"/>
</dbReference>
<sequence>MADRASGGGGNKQRRAEEVYQRLRADIFNATLAPGQRLKFPDLCATYDISVGVAREVLTRLAAERLVVSKAHQGYTVVELSGDELADLTTARVHIESLVFRESVLHGDASWEAQVLAAHHLLSRTPLPTDVGSDAMQEWSRAHEAFHQSLLGGCPSRRLRETAQTLRDEAELYRRWAGPLGTEPDRDLAGEHKALADAALARDADRAATLLRDHIAHTTEILISGVTAASPGSGDGQ</sequence>
<comment type="caution">
    <text evidence="5">The sequence shown here is derived from an EMBL/GenBank/DDBJ whole genome shotgun (WGS) entry which is preliminary data.</text>
</comment>
<organism evidence="5 6">
    <name type="scientific">Actinoallomurus liliacearum</name>
    <dbReference type="NCBI Taxonomy" id="1080073"/>
    <lineage>
        <taxon>Bacteria</taxon>
        <taxon>Bacillati</taxon>
        <taxon>Actinomycetota</taxon>
        <taxon>Actinomycetes</taxon>
        <taxon>Streptosporangiales</taxon>
        <taxon>Thermomonosporaceae</taxon>
        <taxon>Actinoallomurus</taxon>
    </lineage>
</organism>
<dbReference type="PROSITE" id="PS50949">
    <property type="entry name" value="HTH_GNTR"/>
    <property type="match status" value="1"/>
</dbReference>
<dbReference type="Proteomes" id="UP001500212">
    <property type="component" value="Unassembled WGS sequence"/>
</dbReference>
<dbReference type="EMBL" id="BAABHJ010000001">
    <property type="protein sequence ID" value="GAA4600573.1"/>
    <property type="molecule type" value="Genomic_DNA"/>
</dbReference>
<feature type="domain" description="HTH gntR-type" evidence="4">
    <location>
        <begin position="13"/>
        <end position="80"/>
    </location>
</feature>
<dbReference type="SMART" id="SM00345">
    <property type="entry name" value="HTH_GNTR"/>
    <property type="match status" value="1"/>
</dbReference>
<accession>A0ABP8TCC3</accession>
<dbReference type="InterPro" id="IPR011711">
    <property type="entry name" value="GntR_C"/>
</dbReference>
<reference evidence="6" key="1">
    <citation type="journal article" date="2019" name="Int. J. Syst. Evol. Microbiol.">
        <title>The Global Catalogue of Microorganisms (GCM) 10K type strain sequencing project: providing services to taxonomists for standard genome sequencing and annotation.</title>
        <authorList>
            <consortium name="The Broad Institute Genomics Platform"/>
            <consortium name="The Broad Institute Genome Sequencing Center for Infectious Disease"/>
            <person name="Wu L."/>
            <person name="Ma J."/>
        </authorList>
    </citation>
    <scope>NUCLEOTIDE SEQUENCE [LARGE SCALE GENOMIC DNA]</scope>
    <source>
        <strain evidence="6">JCM 17938</strain>
    </source>
</reference>
<keyword evidence="2" id="KW-0238">DNA-binding</keyword>
<proteinExistence type="predicted"/>
<dbReference type="InterPro" id="IPR008920">
    <property type="entry name" value="TF_FadR/GntR_C"/>
</dbReference>
<dbReference type="PANTHER" id="PTHR43537">
    <property type="entry name" value="TRANSCRIPTIONAL REGULATOR, GNTR FAMILY"/>
    <property type="match status" value="1"/>
</dbReference>
<evidence type="ECO:0000313" key="5">
    <source>
        <dbReference type="EMBL" id="GAA4600573.1"/>
    </source>
</evidence>
<keyword evidence="6" id="KW-1185">Reference proteome</keyword>
<dbReference type="Pfam" id="PF07729">
    <property type="entry name" value="FCD"/>
    <property type="match status" value="1"/>
</dbReference>
<name>A0ABP8TCC3_9ACTN</name>
<dbReference type="SMART" id="SM00895">
    <property type="entry name" value="FCD"/>
    <property type="match status" value="1"/>
</dbReference>
<evidence type="ECO:0000256" key="1">
    <source>
        <dbReference type="ARBA" id="ARBA00023015"/>
    </source>
</evidence>
<dbReference type="InterPro" id="IPR000524">
    <property type="entry name" value="Tscrpt_reg_HTH_GntR"/>
</dbReference>
<evidence type="ECO:0000256" key="3">
    <source>
        <dbReference type="ARBA" id="ARBA00023163"/>
    </source>
</evidence>
<evidence type="ECO:0000256" key="2">
    <source>
        <dbReference type="ARBA" id="ARBA00023125"/>
    </source>
</evidence>
<evidence type="ECO:0000259" key="4">
    <source>
        <dbReference type="PROSITE" id="PS50949"/>
    </source>
</evidence>
<dbReference type="PANTHER" id="PTHR43537:SF20">
    <property type="entry name" value="HTH-TYPE TRANSCRIPTIONAL REPRESSOR GLAR"/>
    <property type="match status" value="1"/>
</dbReference>
<keyword evidence="1" id="KW-0805">Transcription regulation</keyword>
<dbReference type="Gene3D" id="1.20.120.530">
    <property type="entry name" value="GntR ligand-binding domain-like"/>
    <property type="match status" value="1"/>
</dbReference>
<dbReference type="InterPro" id="IPR036390">
    <property type="entry name" value="WH_DNA-bd_sf"/>
</dbReference>
<gene>
    <name evidence="5" type="ORF">GCM10023195_00260</name>
</gene>
<protein>
    <submittedName>
        <fullName evidence="5">FCD domain-containing protein</fullName>
    </submittedName>
</protein>
<dbReference type="SUPFAM" id="SSF48008">
    <property type="entry name" value="GntR ligand-binding domain-like"/>
    <property type="match status" value="1"/>
</dbReference>
<dbReference type="InterPro" id="IPR036388">
    <property type="entry name" value="WH-like_DNA-bd_sf"/>
</dbReference>
<evidence type="ECO:0000313" key="6">
    <source>
        <dbReference type="Proteomes" id="UP001500212"/>
    </source>
</evidence>
<dbReference type="RefSeq" id="WP_345346144.1">
    <property type="nucleotide sequence ID" value="NZ_BAABHJ010000001.1"/>
</dbReference>
<dbReference type="Pfam" id="PF00392">
    <property type="entry name" value="GntR"/>
    <property type="match status" value="1"/>
</dbReference>